<name>A0AA38MPX0_9CUCU</name>
<organism evidence="1 2">
    <name type="scientific">Zophobas morio</name>
    <dbReference type="NCBI Taxonomy" id="2755281"/>
    <lineage>
        <taxon>Eukaryota</taxon>
        <taxon>Metazoa</taxon>
        <taxon>Ecdysozoa</taxon>
        <taxon>Arthropoda</taxon>
        <taxon>Hexapoda</taxon>
        <taxon>Insecta</taxon>
        <taxon>Pterygota</taxon>
        <taxon>Neoptera</taxon>
        <taxon>Endopterygota</taxon>
        <taxon>Coleoptera</taxon>
        <taxon>Polyphaga</taxon>
        <taxon>Cucujiformia</taxon>
        <taxon>Tenebrionidae</taxon>
        <taxon>Zophobas</taxon>
    </lineage>
</organism>
<evidence type="ECO:0000313" key="1">
    <source>
        <dbReference type="EMBL" id="KAJ3666890.1"/>
    </source>
</evidence>
<reference evidence="1" key="1">
    <citation type="journal article" date="2023" name="G3 (Bethesda)">
        <title>Whole genome assemblies of Zophobas morio and Tenebrio molitor.</title>
        <authorList>
            <person name="Kaur S."/>
            <person name="Stinson S.A."/>
            <person name="diCenzo G.C."/>
        </authorList>
    </citation>
    <scope>NUCLEOTIDE SEQUENCE</scope>
    <source>
        <strain evidence="1">QUZm001</strain>
    </source>
</reference>
<proteinExistence type="predicted"/>
<protein>
    <submittedName>
        <fullName evidence="1">Uncharacterized protein</fullName>
    </submittedName>
</protein>
<accession>A0AA38MPX0</accession>
<dbReference type="EMBL" id="JALNTZ010000001">
    <property type="protein sequence ID" value="KAJ3666890.1"/>
    <property type="molecule type" value="Genomic_DNA"/>
</dbReference>
<gene>
    <name evidence="1" type="ORF">Zmor_002315</name>
</gene>
<sequence>MGSLRIFTRDNNSTIPGKVNGTPTTITIDTNGEVSTVRRGFVGAEDLGTISETIRLKTVTGELTPIMGEATVEIYIGQLTSLLVIIRHG</sequence>
<evidence type="ECO:0000313" key="2">
    <source>
        <dbReference type="Proteomes" id="UP001168821"/>
    </source>
</evidence>
<dbReference type="Proteomes" id="UP001168821">
    <property type="component" value="Unassembled WGS sequence"/>
</dbReference>
<comment type="caution">
    <text evidence="1">The sequence shown here is derived from an EMBL/GenBank/DDBJ whole genome shotgun (WGS) entry which is preliminary data.</text>
</comment>
<keyword evidence="2" id="KW-1185">Reference proteome</keyword>
<dbReference type="AlphaFoldDB" id="A0AA38MPX0"/>